<gene>
    <name evidence="6" type="ORF">B9N62_10260</name>
</gene>
<dbReference type="Proteomes" id="UP000195967">
    <property type="component" value="Unassembled WGS sequence"/>
</dbReference>
<evidence type="ECO:0000256" key="2">
    <source>
        <dbReference type="ARBA" id="ARBA00022603"/>
    </source>
</evidence>
<dbReference type="SUPFAM" id="SSF53335">
    <property type="entry name" value="S-adenosyl-L-methionine-dependent methyltransferases"/>
    <property type="match status" value="1"/>
</dbReference>
<keyword evidence="3 6" id="KW-0808">Transferase</keyword>
<evidence type="ECO:0000256" key="4">
    <source>
        <dbReference type="RuleBase" id="RU362026"/>
    </source>
</evidence>
<dbReference type="GO" id="GO:0003677">
    <property type="term" value="F:DNA binding"/>
    <property type="evidence" value="ECO:0007669"/>
    <property type="project" value="InterPro"/>
</dbReference>
<feature type="domain" description="DNA methylase N-4/N-6" evidence="5">
    <location>
        <begin position="23"/>
        <end position="212"/>
    </location>
</feature>
<evidence type="ECO:0000313" key="7">
    <source>
        <dbReference type="Proteomes" id="UP000195967"/>
    </source>
</evidence>
<evidence type="ECO:0000313" key="6">
    <source>
        <dbReference type="EMBL" id="OUT09968.1"/>
    </source>
</evidence>
<dbReference type="GO" id="GO:0008170">
    <property type="term" value="F:N-methyltransferase activity"/>
    <property type="evidence" value="ECO:0007669"/>
    <property type="project" value="InterPro"/>
</dbReference>
<dbReference type="InterPro" id="IPR002052">
    <property type="entry name" value="DNA_methylase_N6_adenine_CS"/>
</dbReference>
<dbReference type="AlphaFoldDB" id="A0A1Y5MN04"/>
<dbReference type="GO" id="GO:0005737">
    <property type="term" value="C:cytoplasm"/>
    <property type="evidence" value="ECO:0007669"/>
    <property type="project" value="TreeGrafter"/>
</dbReference>
<dbReference type="InterPro" id="IPR001091">
    <property type="entry name" value="RM_Methyltransferase"/>
</dbReference>
<keyword evidence="2 6" id="KW-0489">Methyltransferase</keyword>
<accession>A0A1Y5MN04</accession>
<comment type="similarity">
    <text evidence="1 4">Belongs to the N(4)/N(6)-methyltransferase family.</text>
</comment>
<proteinExistence type="inferred from homology"/>
<reference evidence="6 7" key="1">
    <citation type="submission" date="2017-04" db="EMBL/GenBank/DDBJ databases">
        <title>Complete genome of Campylobacter concisus ATCC 33237T and draft genomes for an additional eight well characterized C. concisus strains.</title>
        <authorList>
            <person name="Cornelius A.J."/>
            <person name="Miller W.G."/>
            <person name="Lastovica A.J."/>
            <person name="On S.L."/>
            <person name="French N.P."/>
            <person name="Vandenberg O."/>
            <person name="Biggs P.J."/>
        </authorList>
    </citation>
    <scope>NUCLEOTIDE SEQUENCE [LARGE SCALE GENOMIC DNA]</scope>
    <source>
        <strain evidence="6 7">Lasto28.99</strain>
    </source>
</reference>
<dbReference type="PANTHER" id="PTHR13370">
    <property type="entry name" value="RNA METHYLASE-RELATED"/>
    <property type="match status" value="1"/>
</dbReference>
<sequence>MELNKIYNTDCLNFMKNMPDACVDLVVTDPPYIIHTKGGGLGKCPIYEKGDLAKIADGFDVKTTLNELERICKKTNIFIFCSTKQKPEIMGWAYEKGHNVAELFWHKPNAAPFTNNTFKSDIENILYIRAKGVKIKGRSKLFTQNAKKSEYGHPTEKPLSIIKSLILTSSSDGELVFDPFMGSGTTAAACKELNRNFIGCEIEVKYCEMAEKRLKNTIKGLL</sequence>
<name>A0A1Y5MN04_9BACT</name>
<protein>
    <recommendedName>
        <fullName evidence="4">Methyltransferase</fullName>
        <ecNumber evidence="4">2.1.1.-</ecNumber>
    </recommendedName>
</protein>
<evidence type="ECO:0000259" key="5">
    <source>
        <dbReference type="Pfam" id="PF01555"/>
    </source>
</evidence>
<dbReference type="GO" id="GO:0032259">
    <property type="term" value="P:methylation"/>
    <property type="evidence" value="ECO:0007669"/>
    <property type="project" value="UniProtKB-KW"/>
</dbReference>
<organism evidence="6 7">
    <name type="scientific">Campylobacter concisus</name>
    <dbReference type="NCBI Taxonomy" id="199"/>
    <lineage>
        <taxon>Bacteria</taxon>
        <taxon>Pseudomonadati</taxon>
        <taxon>Campylobacterota</taxon>
        <taxon>Epsilonproteobacteria</taxon>
        <taxon>Campylobacterales</taxon>
        <taxon>Campylobacteraceae</taxon>
        <taxon>Campylobacter</taxon>
    </lineage>
</organism>
<dbReference type="InterPro" id="IPR002941">
    <property type="entry name" value="DNA_methylase_N4/N6"/>
</dbReference>
<dbReference type="EMBL" id="NDYO01000023">
    <property type="protein sequence ID" value="OUT09968.1"/>
    <property type="molecule type" value="Genomic_DNA"/>
</dbReference>
<dbReference type="PANTHER" id="PTHR13370:SF24">
    <property type="entry name" value="TYPE III RESTRICTION-MODIFICATION ENZYME STYLTI MOD SUBUNIT"/>
    <property type="match status" value="1"/>
</dbReference>
<dbReference type="Pfam" id="PF01555">
    <property type="entry name" value="N6_N4_Mtase"/>
    <property type="match status" value="1"/>
</dbReference>
<dbReference type="RefSeq" id="WP_087585401.1">
    <property type="nucleotide sequence ID" value="NZ_CABMKR010000023.1"/>
</dbReference>
<dbReference type="PRINTS" id="PR00508">
    <property type="entry name" value="S21N4MTFRASE"/>
</dbReference>
<evidence type="ECO:0000256" key="1">
    <source>
        <dbReference type="ARBA" id="ARBA00006594"/>
    </source>
</evidence>
<comment type="caution">
    <text evidence="6">The sequence shown here is derived from an EMBL/GenBank/DDBJ whole genome shotgun (WGS) entry which is preliminary data.</text>
</comment>
<dbReference type="Gene3D" id="3.40.50.150">
    <property type="entry name" value="Vaccinia Virus protein VP39"/>
    <property type="match status" value="1"/>
</dbReference>
<dbReference type="InterPro" id="IPR029063">
    <property type="entry name" value="SAM-dependent_MTases_sf"/>
</dbReference>
<dbReference type="EC" id="2.1.1.-" evidence="4"/>
<dbReference type="REBASE" id="207872">
    <property type="entry name" value="M.Cco2899ORF10260P"/>
</dbReference>
<evidence type="ECO:0000256" key="3">
    <source>
        <dbReference type="ARBA" id="ARBA00022679"/>
    </source>
</evidence>
<dbReference type="PROSITE" id="PS00092">
    <property type="entry name" value="N6_MTASE"/>
    <property type="match status" value="1"/>
</dbReference>